<keyword evidence="3" id="KW-1185">Reference proteome</keyword>
<dbReference type="Pfam" id="PF01740">
    <property type="entry name" value="STAS"/>
    <property type="match status" value="1"/>
</dbReference>
<organism evidence="2 3">
    <name type="scientific">Sphaerisporangium album</name>
    <dbReference type="NCBI Taxonomy" id="509200"/>
    <lineage>
        <taxon>Bacteria</taxon>
        <taxon>Bacillati</taxon>
        <taxon>Actinomycetota</taxon>
        <taxon>Actinomycetes</taxon>
        <taxon>Streptosporangiales</taxon>
        <taxon>Streptosporangiaceae</taxon>
        <taxon>Sphaerisporangium</taxon>
    </lineage>
</organism>
<dbReference type="CDD" id="cd07043">
    <property type="entry name" value="STAS_anti-anti-sigma_factors"/>
    <property type="match status" value="1"/>
</dbReference>
<sequence>MSDLNILAGTTGFTAVSEAGAGVLTIRGRLDFTTHQRAAEFFEQAFALFGPNLVVNLLEVDFLDSRATGLIVSCWRRAVDEGGRLALVAVERGSARVLWITGITTRVPVFPTVADALAAQAPPPPS</sequence>
<dbReference type="AlphaFoldDB" id="A0A367F0Y9"/>
<dbReference type="OrthoDB" id="3540190at2"/>
<evidence type="ECO:0000259" key="1">
    <source>
        <dbReference type="PROSITE" id="PS50801"/>
    </source>
</evidence>
<dbReference type="GO" id="GO:0043856">
    <property type="term" value="F:anti-sigma factor antagonist activity"/>
    <property type="evidence" value="ECO:0007669"/>
    <property type="project" value="TreeGrafter"/>
</dbReference>
<dbReference type="RefSeq" id="WP_114032943.1">
    <property type="nucleotide sequence ID" value="NZ_QOIL01000025.1"/>
</dbReference>
<dbReference type="InterPro" id="IPR036513">
    <property type="entry name" value="STAS_dom_sf"/>
</dbReference>
<dbReference type="PROSITE" id="PS50801">
    <property type="entry name" value="STAS"/>
    <property type="match status" value="1"/>
</dbReference>
<accession>A0A367F0Y9</accession>
<comment type="caution">
    <text evidence="2">The sequence shown here is derived from an EMBL/GenBank/DDBJ whole genome shotgun (WGS) entry which is preliminary data.</text>
</comment>
<reference evidence="2 3" key="1">
    <citation type="submission" date="2018-06" db="EMBL/GenBank/DDBJ databases">
        <title>Sphaerisporangium craniellae sp. nov., isolated from a marine sponge in the South China Sea.</title>
        <authorList>
            <person name="Li L."/>
        </authorList>
    </citation>
    <scope>NUCLEOTIDE SEQUENCE [LARGE SCALE GENOMIC DNA]</scope>
    <source>
        <strain evidence="2 3">CCTCC AA 208026</strain>
    </source>
</reference>
<dbReference type="PANTHER" id="PTHR33495">
    <property type="entry name" value="ANTI-SIGMA FACTOR ANTAGONIST TM_1081-RELATED-RELATED"/>
    <property type="match status" value="1"/>
</dbReference>
<dbReference type="InterPro" id="IPR002645">
    <property type="entry name" value="STAS_dom"/>
</dbReference>
<proteinExistence type="predicted"/>
<dbReference type="Proteomes" id="UP000253094">
    <property type="component" value="Unassembled WGS sequence"/>
</dbReference>
<evidence type="ECO:0000313" key="3">
    <source>
        <dbReference type="Proteomes" id="UP000253094"/>
    </source>
</evidence>
<dbReference type="Gene3D" id="3.30.750.24">
    <property type="entry name" value="STAS domain"/>
    <property type="match status" value="1"/>
</dbReference>
<dbReference type="EMBL" id="QOIL01000025">
    <property type="protein sequence ID" value="RCG24036.1"/>
    <property type="molecule type" value="Genomic_DNA"/>
</dbReference>
<dbReference type="SUPFAM" id="SSF52091">
    <property type="entry name" value="SpoIIaa-like"/>
    <property type="match status" value="1"/>
</dbReference>
<gene>
    <name evidence="2" type="ORF">DQ384_33850</name>
</gene>
<feature type="domain" description="STAS" evidence="1">
    <location>
        <begin position="11"/>
        <end position="120"/>
    </location>
</feature>
<protein>
    <submittedName>
        <fullName evidence="2">Anti-sigma factor antagonist</fullName>
    </submittedName>
</protein>
<name>A0A367F0Y9_9ACTN</name>
<dbReference type="PANTHER" id="PTHR33495:SF2">
    <property type="entry name" value="ANTI-SIGMA FACTOR ANTAGONIST TM_1081-RELATED"/>
    <property type="match status" value="1"/>
</dbReference>
<evidence type="ECO:0000313" key="2">
    <source>
        <dbReference type="EMBL" id="RCG24036.1"/>
    </source>
</evidence>